<evidence type="ECO:0000313" key="1">
    <source>
        <dbReference type="EMBL" id="KOG49987.1"/>
    </source>
</evidence>
<protein>
    <submittedName>
        <fullName evidence="1">Uncharacterized protein</fullName>
    </submittedName>
</protein>
<sequence>MLPTLTGPPAHGADTFSVDEVTCNVREFVHEQLHDLLHGSRMPVAEPEGSAREVAAFVLADNG</sequence>
<dbReference type="PATRIC" id="fig|1961.12.peg.4274"/>
<evidence type="ECO:0000313" key="2">
    <source>
        <dbReference type="Proteomes" id="UP000037084"/>
    </source>
</evidence>
<name>A0A0L8MHT9_STRVG</name>
<dbReference type="Proteomes" id="UP000037084">
    <property type="component" value="Unassembled WGS sequence"/>
</dbReference>
<reference evidence="2" key="1">
    <citation type="submission" date="2015-07" db="EMBL/GenBank/DDBJ databases">
        <authorList>
            <consortium name="Consortium for Microbial Forensics and Genomics (microFORGE)"/>
            <person name="Knight B.M."/>
            <person name="Roberts D.P."/>
            <person name="Lin D."/>
            <person name="Hari K."/>
            <person name="Fletcher J."/>
            <person name="Melcher U."/>
            <person name="Blagden T."/>
            <person name="Winegar R.A."/>
        </authorList>
    </citation>
    <scope>NUCLEOTIDE SEQUENCE [LARGE SCALE GENOMIC DNA]</scope>
    <source>
        <strain evidence="2">NRRL B-1447</strain>
    </source>
</reference>
<dbReference type="RefSeq" id="WP_053172407.1">
    <property type="nucleotide sequence ID" value="NZ_LGUV01000234.1"/>
</dbReference>
<organism evidence="1 2">
    <name type="scientific">Streptomyces virginiae</name>
    <name type="common">Streptomyces cinnamonensis</name>
    <dbReference type="NCBI Taxonomy" id="1961"/>
    <lineage>
        <taxon>Bacteria</taxon>
        <taxon>Bacillati</taxon>
        <taxon>Actinomycetota</taxon>
        <taxon>Actinomycetes</taxon>
        <taxon>Kitasatosporales</taxon>
        <taxon>Streptomycetaceae</taxon>
        <taxon>Streptomyces</taxon>
    </lineage>
</organism>
<proteinExistence type="predicted"/>
<gene>
    <name evidence="1" type="ORF">ADK75_18800</name>
</gene>
<comment type="caution">
    <text evidence="1">The sequence shown here is derived from an EMBL/GenBank/DDBJ whole genome shotgun (WGS) entry which is preliminary data.</text>
</comment>
<accession>A0A0L8MHT9</accession>
<dbReference type="EMBL" id="LGUV01000234">
    <property type="protein sequence ID" value="KOG49987.1"/>
    <property type="molecule type" value="Genomic_DNA"/>
</dbReference>
<dbReference type="AlphaFoldDB" id="A0A0L8MHT9"/>